<dbReference type="Proteomes" id="UP000218896">
    <property type="component" value="Unassembled WGS sequence"/>
</dbReference>
<reference evidence="2 3" key="1">
    <citation type="submission" date="2017-08" db="EMBL/GenBank/DDBJ databases">
        <title>Halovibrio sewagensis sp. nov., isolated from wastewater of high salinity.</title>
        <authorList>
            <person name="Dong X."/>
            <person name="Zhang G."/>
        </authorList>
    </citation>
    <scope>NUCLEOTIDE SEQUENCE [LARGE SCALE GENOMIC DNA]</scope>
    <source>
        <strain evidence="2 3">YL5-2</strain>
    </source>
</reference>
<organism evidence="2 3">
    <name type="scientific">Halovibrio salipaludis</name>
    <dbReference type="NCBI Taxonomy" id="2032626"/>
    <lineage>
        <taxon>Bacteria</taxon>
        <taxon>Pseudomonadati</taxon>
        <taxon>Pseudomonadota</taxon>
        <taxon>Gammaproteobacteria</taxon>
        <taxon>Oceanospirillales</taxon>
        <taxon>Halomonadaceae</taxon>
        <taxon>Halovibrio</taxon>
    </lineage>
</organism>
<evidence type="ECO:0008006" key="4">
    <source>
        <dbReference type="Google" id="ProtNLM"/>
    </source>
</evidence>
<evidence type="ECO:0000256" key="1">
    <source>
        <dbReference type="SAM" id="MobiDB-lite"/>
    </source>
</evidence>
<keyword evidence="3" id="KW-1185">Reference proteome</keyword>
<evidence type="ECO:0000313" key="3">
    <source>
        <dbReference type="Proteomes" id="UP000218896"/>
    </source>
</evidence>
<feature type="compositionally biased region" description="Basic residues" evidence="1">
    <location>
        <begin position="11"/>
        <end position="22"/>
    </location>
</feature>
<feature type="compositionally biased region" description="Low complexity" evidence="1">
    <location>
        <begin position="1"/>
        <end position="10"/>
    </location>
</feature>
<evidence type="ECO:0000313" key="2">
    <source>
        <dbReference type="EMBL" id="PAU80737.1"/>
    </source>
</evidence>
<gene>
    <name evidence="2" type="ORF">CK501_10025</name>
</gene>
<proteinExistence type="predicted"/>
<accession>A0A2A2F7T1</accession>
<feature type="region of interest" description="Disordered" evidence="1">
    <location>
        <begin position="1"/>
        <end position="31"/>
    </location>
</feature>
<comment type="caution">
    <text evidence="2">The sequence shown here is derived from an EMBL/GenBank/DDBJ whole genome shotgun (WGS) entry which is preliminary data.</text>
</comment>
<protein>
    <recommendedName>
        <fullName evidence="4">DUF3080 domain-containing protein</fullName>
    </recommendedName>
</protein>
<dbReference type="AlphaFoldDB" id="A0A2A2F7T1"/>
<sequence length="378" mass="41467">MRPLASASAARRPRRSPWRPWRRSWPSATGCSTGSAGMTFRPLARVLLPVLLPLVLAGCWSGGENGARAEAYVDALAGAFGVAPEPSRIPTVEPLPRPRERRLELPELDMGLVDFLSLYGCELQVVIGERTSVLGRVAHPGTRMEYHLRFLAAVDECLPRIDSDARTEALKKARDARAESLPLALWNGVWGSDEMARLVSRSGGHVPAPVPEKSLDQLIESLHGVAAMLASAQPGRVPEELAAMTDHYRQWRREPRFGQLLRSAEALQARLGDSAGILDRVLASAQGCPMDAGAVAFYRKHYLDGLVPRIQQVRGYGRRMARALEALVEATGAPPPDAMTPFISRNLRTRHSGSVWHDLDQAVARHAGAWNRLLERCD</sequence>
<name>A0A2A2F7T1_9GAMM</name>
<dbReference type="Pfam" id="PF11279">
    <property type="entry name" value="DUF3080"/>
    <property type="match status" value="1"/>
</dbReference>
<dbReference type="InterPro" id="IPR021431">
    <property type="entry name" value="DUF3080"/>
</dbReference>
<dbReference type="EMBL" id="NSKD01000003">
    <property type="protein sequence ID" value="PAU80737.1"/>
    <property type="molecule type" value="Genomic_DNA"/>
</dbReference>